<dbReference type="GO" id="GO:0016020">
    <property type="term" value="C:membrane"/>
    <property type="evidence" value="ECO:0007669"/>
    <property type="project" value="UniProtKB-SubCell"/>
</dbReference>
<comment type="similarity">
    <text evidence="2">Belongs to the unc-93 family.</text>
</comment>
<feature type="transmembrane region" description="Helical" evidence="6">
    <location>
        <begin position="507"/>
        <end position="525"/>
    </location>
</feature>
<dbReference type="Proteomes" id="UP001497382">
    <property type="component" value="Unassembled WGS sequence"/>
</dbReference>
<keyword evidence="4 6" id="KW-1133">Transmembrane helix</keyword>
<feature type="transmembrane region" description="Helical" evidence="6">
    <location>
        <begin position="441"/>
        <end position="461"/>
    </location>
</feature>
<dbReference type="SUPFAM" id="SSF103473">
    <property type="entry name" value="MFS general substrate transporter"/>
    <property type="match status" value="2"/>
</dbReference>
<dbReference type="PANTHER" id="PTHR19444:SF13">
    <property type="entry name" value="PROTEIN UNC-93 HOMOLOG A"/>
    <property type="match status" value="1"/>
</dbReference>
<evidence type="ECO:0008006" key="9">
    <source>
        <dbReference type="Google" id="ProtNLM"/>
    </source>
</evidence>
<feature type="transmembrane region" description="Helical" evidence="6">
    <location>
        <begin position="412"/>
        <end position="434"/>
    </location>
</feature>
<organism evidence="7 8">
    <name type="scientific">Larinioides sclopetarius</name>
    <dbReference type="NCBI Taxonomy" id="280406"/>
    <lineage>
        <taxon>Eukaryota</taxon>
        <taxon>Metazoa</taxon>
        <taxon>Ecdysozoa</taxon>
        <taxon>Arthropoda</taxon>
        <taxon>Chelicerata</taxon>
        <taxon>Arachnida</taxon>
        <taxon>Araneae</taxon>
        <taxon>Araneomorphae</taxon>
        <taxon>Entelegynae</taxon>
        <taxon>Araneoidea</taxon>
        <taxon>Araneidae</taxon>
        <taxon>Larinioides</taxon>
    </lineage>
</organism>
<dbReference type="Pfam" id="PF05978">
    <property type="entry name" value="UNC-93"/>
    <property type="match status" value="1"/>
</dbReference>
<feature type="transmembrane region" description="Helical" evidence="6">
    <location>
        <begin position="63"/>
        <end position="84"/>
    </location>
</feature>
<comment type="caution">
    <text evidence="7">The sequence shown here is derived from an EMBL/GenBank/DDBJ whole genome shotgun (WGS) entry which is preliminary data.</text>
</comment>
<evidence type="ECO:0000256" key="3">
    <source>
        <dbReference type="ARBA" id="ARBA00022692"/>
    </source>
</evidence>
<evidence type="ECO:0000256" key="6">
    <source>
        <dbReference type="SAM" id="Phobius"/>
    </source>
</evidence>
<accession>A0AAV2B9S7</accession>
<reference evidence="7 8" key="1">
    <citation type="submission" date="2024-04" db="EMBL/GenBank/DDBJ databases">
        <authorList>
            <person name="Rising A."/>
            <person name="Reimegard J."/>
            <person name="Sonavane S."/>
            <person name="Akerstrom W."/>
            <person name="Nylinder S."/>
            <person name="Hedman E."/>
            <person name="Kallberg Y."/>
        </authorList>
    </citation>
    <scope>NUCLEOTIDE SEQUENCE [LARGE SCALE GENOMIC DNA]</scope>
</reference>
<proteinExistence type="inferred from homology"/>
<dbReference type="InterPro" id="IPR036259">
    <property type="entry name" value="MFS_trans_sf"/>
</dbReference>
<keyword evidence="5 6" id="KW-0472">Membrane</keyword>
<feature type="transmembrane region" description="Helical" evidence="6">
    <location>
        <begin position="328"/>
        <end position="348"/>
    </location>
</feature>
<dbReference type="AlphaFoldDB" id="A0AAV2B9S7"/>
<dbReference type="InterPro" id="IPR051951">
    <property type="entry name" value="UNC-93_regulatory"/>
</dbReference>
<feature type="transmembrane region" description="Helical" evidence="6">
    <location>
        <begin position="30"/>
        <end position="51"/>
    </location>
</feature>
<keyword evidence="3 6" id="KW-0812">Transmembrane</keyword>
<evidence type="ECO:0000256" key="2">
    <source>
        <dbReference type="ARBA" id="ARBA00009172"/>
    </source>
</evidence>
<gene>
    <name evidence="7" type="ORF">LARSCL_LOCUS17623</name>
</gene>
<dbReference type="Gene3D" id="1.20.1250.20">
    <property type="entry name" value="MFS general substrate transporter like domains"/>
    <property type="match status" value="2"/>
</dbReference>
<sequence length="556" mass="61699">MPQPQEGATNTDASLENLIPEYKTLSNLRVIKNLVVLSVGCLLAFCAYDGLVMLQSTLNQDGGIGVISVAVQFGFSCITALLLPEYLFEKIGCKSVITICLVLFVPYIASNFYPHWSLMIPASILIGLANSLYWAAQSAYLNHLSILYSWNSKFNKIVASIERGTESAEKTVCQEMGTNAQFPNESKRDDNILLNTDFEKISANNQSNLKEKIERNLHECIKAPRNVEDFVKKVPISSIKSVSTKSDQKMSELLASTTARFFGVHGLIYQTCHVWGNLLSYYVLRIGAVEDEMGVSNTSCHCGFDFCNFQTNCSTNNLREPREDLRNLLTGIFVAISVLAVIFILFGLDEVKNRKKNVTISWKYIAATCNQIKDKRQLLLIPMSLNIGVMQGFVMGDFTKDYVACAWRVHHVGLVTACLGATLALSSSVSGCLVKHLGRRTIFLAAKGLNIAAVIAMYLWKPTSSETYMFFIVSGMLGAVMGTFWSQLRAFYGVLFKNKEGAAFANYQLWHAIGMAMTFAYSSFICTAIKIYIYLAFSSVGMIGYLLAEKLHSSEK</sequence>
<protein>
    <recommendedName>
        <fullName evidence="9">UNC93-like protein</fullName>
    </recommendedName>
</protein>
<evidence type="ECO:0000313" key="8">
    <source>
        <dbReference type="Proteomes" id="UP001497382"/>
    </source>
</evidence>
<evidence type="ECO:0000256" key="1">
    <source>
        <dbReference type="ARBA" id="ARBA00004141"/>
    </source>
</evidence>
<name>A0AAV2B9S7_9ARAC</name>
<feature type="transmembrane region" description="Helical" evidence="6">
    <location>
        <begin position="91"/>
        <end position="109"/>
    </location>
</feature>
<feature type="transmembrane region" description="Helical" evidence="6">
    <location>
        <begin position="467"/>
        <end position="486"/>
    </location>
</feature>
<dbReference type="PANTHER" id="PTHR19444">
    <property type="entry name" value="UNC-93 RELATED"/>
    <property type="match status" value="1"/>
</dbReference>
<evidence type="ECO:0000313" key="7">
    <source>
        <dbReference type="EMBL" id="CAL1292379.1"/>
    </source>
</evidence>
<dbReference type="EMBL" id="CAXIEN010000304">
    <property type="protein sequence ID" value="CAL1292379.1"/>
    <property type="molecule type" value="Genomic_DNA"/>
</dbReference>
<evidence type="ECO:0000256" key="5">
    <source>
        <dbReference type="ARBA" id="ARBA00023136"/>
    </source>
</evidence>
<evidence type="ECO:0000256" key="4">
    <source>
        <dbReference type="ARBA" id="ARBA00022989"/>
    </source>
</evidence>
<keyword evidence="8" id="KW-1185">Reference proteome</keyword>
<comment type="subcellular location">
    <subcellularLocation>
        <location evidence="1">Membrane</location>
        <topology evidence="1">Multi-pass membrane protein</topology>
    </subcellularLocation>
</comment>
<dbReference type="InterPro" id="IPR010291">
    <property type="entry name" value="Ion_channel_UNC-93"/>
</dbReference>